<dbReference type="Pfam" id="PF07731">
    <property type="entry name" value="Cu-oxidase_2"/>
    <property type="match status" value="2"/>
</dbReference>
<protein>
    <recommendedName>
        <fullName evidence="2">ferroxidase</fullName>
        <ecNumber evidence="2">1.16.3.1</ecNumber>
    </recommendedName>
</protein>
<name>A0ABS2YVS1_POLSE</name>
<evidence type="ECO:0000256" key="5">
    <source>
        <dbReference type="SAM" id="Phobius"/>
    </source>
</evidence>
<feature type="chain" id="PRO_5047447282" description="ferroxidase" evidence="6">
    <location>
        <begin position="30"/>
        <end position="1171"/>
    </location>
</feature>
<organism evidence="9 10">
    <name type="scientific">Polypterus senegalus</name>
    <name type="common">Senegal bichir</name>
    <dbReference type="NCBI Taxonomy" id="55291"/>
    <lineage>
        <taxon>Eukaryota</taxon>
        <taxon>Metazoa</taxon>
        <taxon>Chordata</taxon>
        <taxon>Craniata</taxon>
        <taxon>Vertebrata</taxon>
        <taxon>Euteleostomi</taxon>
        <taxon>Actinopterygii</taxon>
        <taxon>Polypteriformes</taxon>
        <taxon>Polypteridae</taxon>
        <taxon>Polypterus</taxon>
    </lineage>
</organism>
<dbReference type="InterPro" id="IPR008972">
    <property type="entry name" value="Cupredoxin"/>
</dbReference>
<feature type="domain" description="Plastocyanin-like" evidence="7">
    <location>
        <begin position="340"/>
        <end position="390"/>
    </location>
</feature>
<evidence type="ECO:0000259" key="7">
    <source>
        <dbReference type="Pfam" id="PF07731"/>
    </source>
</evidence>
<feature type="domain" description="Plastocyanin-like" evidence="8">
    <location>
        <begin position="482"/>
        <end position="586"/>
    </location>
</feature>
<feature type="domain" description="Plastocyanin-like" evidence="8">
    <location>
        <begin position="835"/>
        <end position="928"/>
    </location>
</feature>
<keyword evidence="5" id="KW-0472">Membrane</keyword>
<feature type="non-terminal residue" evidence="9">
    <location>
        <position position="1171"/>
    </location>
</feature>
<dbReference type="InterPro" id="IPR011706">
    <property type="entry name" value="Cu-oxidase_C"/>
</dbReference>
<dbReference type="Gene3D" id="2.60.40.420">
    <property type="entry name" value="Cupredoxins - blue copper proteins"/>
    <property type="match status" value="3"/>
</dbReference>
<dbReference type="Proteomes" id="UP001166052">
    <property type="component" value="Unassembled WGS sequence"/>
</dbReference>
<evidence type="ECO:0000313" key="10">
    <source>
        <dbReference type="Proteomes" id="UP001166052"/>
    </source>
</evidence>
<comment type="similarity">
    <text evidence="1">Belongs to the multicopper oxidase family.</text>
</comment>
<dbReference type="PROSITE" id="PS00080">
    <property type="entry name" value="MULTICOPPER_OXIDASE2"/>
    <property type="match status" value="1"/>
</dbReference>
<sequence>MLTRAGWPAGDMKAFVLLLFLSIALPVHGSTRLYYLGIVEAQWDYFPNRRETPDFGKANCTQGLGSILKKAVYKQYHDASYSVEVSQPAWLGFLGPIIKAEVGDQIIIHLKNFASRPYSIHPHGVHYEKDSEGNCNAAFGSVFFAIHSIANCIWLAAIRLSAISGSLYPDQTFGKNKLDDAIAPSGSHTYTWTVTDEHAPTEDDPGCLTWIYHSHVDAPRDISSGLIGPLLTCKKGILDGVSLARLDVDKDFILMFMNVDENLSWYLDENIEMFCSDHEDVDKESEDFTAGNKKHSINGYMHGSLPGLEMCVGSAVSWHLFGMGSEADVHTAFFHGQTLTVRHQRTDVVSLFPATFVTANMYPSNAGKWLLSCQVNEHLAAGMKAMMEVKECFRTFSTNPLTEKIRHYYIAAKEVMWNYGPLGIDGETKESLLKENSYSEIFFKHDSSKVGGTYVKARYAEFTDGTFKTEKNRTASEKHLGILGPVIQVETGDKVLVTFLNMASRPYSIQPHGVMYEKKSEGTSYEDGVYKNGASVAPGQSFTYEWTVPDEVGPTDNDPQCLTRLYYSAVDPVRDTNSGLVGPLVVCRAGTLNATTSQQEMDKRFFLLFAKFDENLSWYLTQSLVNASLNLEETDTEDSSFRESNLMHAINGFMYANLPGLELCLKNNVYWHLMGMGSEVDIHGVVFQGNSVEINGRHKDSVALMPHTFATAFMQPDNVGTFGIVCQTSGHFLAGMKLEYQVAQCGHEDKPSKEFSNVRTVYIAAEELEWDYSPDRSWELKKFNKSMQDSYGHVFVGQEEGLIGSKYQKVVYREYIDGTFTQRKARGQSEEHLGILGPLIRAEVGDVILIIFKNKASRHYSIHAHGVQEPNKGNVLATRPGEMVTYRWNVLERSGPGPGDSACLTWVYYSMVDPVKDLHSGLVGPLVICRKGTLMGGGIRRDIHRDFSLLFLIFDENQSWYLNKNMELYMGKQVDQIHIEDERFQESNKMHAINGKVYANLHGLQMYKGERVDWYLIGLGQDIDMHTVHFHAETFTYNDGKRYRGDVFDLFPATFQTVEMVTSNPGTWLLHCHVADHVHAGMETVYTVLPEKGMKITTNSAGKDTQGTSGTVALLGIPLSPGAAELTLALLFVGCIVLLIIIMFLVTLHCILSQQKKPDRDYLQPLSLRTF</sequence>
<dbReference type="InterPro" id="IPR045087">
    <property type="entry name" value="Cu-oxidase_fam"/>
</dbReference>
<dbReference type="PANTHER" id="PTHR11709:SF504">
    <property type="entry name" value="PLASTOCYANIN-LIKE DOMAIN-CONTAINING PROTEIN"/>
    <property type="match status" value="1"/>
</dbReference>
<evidence type="ECO:0000256" key="3">
    <source>
        <dbReference type="ARBA" id="ARBA00022723"/>
    </source>
</evidence>
<dbReference type="InterPro" id="IPR002355">
    <property type="entry name" value="Cu_oxidase_Cu_BS"/>
</dbReference>
<evidence type="ECO:0000259" key="8">
    <source>
        <dbReference type="Pfam" id="PF07732"/>
    </source>
</evidence>
<evidence type="ECO:0000256" key="4">
    <source>
        <dbReference type="ARBA" id="ARBA00023002"/>
    </source>
</evidence>
<dbReference type="Pfam" id="PF07732">
    <property type="entry name" value="Cu-oxidase_3"/>
    <property type="match status" value="3"/>
</dbReference>
<dbReference type="EMBL" id="JAAWVN010008746">
    <property type="protein sequence ID" value="MBN3290543.1"/>
    <property type="molecule type" value="Genomic_DNA"/>
</dbReference>
<evidence type="ECO:0000256" key="2">
    <source>
        <dbReference type="ARBA" id="ARBA00013107"/>
    </source>
</evidence>
<comment type="caution">
    <text evidence="9">The sequence shown here is derived from an EMBL/GenBank/DDBJ whole genome shotgun (WGS) entry which is preliminary data.</text>
</comment>
<feature type="non-terminal residue" evidence="9">
    <location>
        <position position="1"/>
    </location>
</feature>
<dbReference type="PANTHER" id="PTHR11709">
    <property type="entry name" value="MULTI-COPPER OXIDASE"/>
    <property type="match status" value="1"/>
</dbReference>
<evidence type="ECO:0000256" key="1">
    <source>
        <dbReference type="ARBA" id="ARBA00010609"/>
    </source>
</evidence>
<feature type="transmembrane region" description="Helical" evidence="5">
    <location>
        <begin position="1128"/>
        <end position="1152"/>
    </location>
</feature>
<dbReference type="InterPro" id="IPR033138">
    <property type="entry name" value="Cu_oxidase_CS"/>
</dbReference>
<accession>A0ABS2YVS1</accession>
<feature type="domain" description="Plastocyanin-like" evidence="8">
    <location>
        <begin position="93"/>
        <end position="130"/>
    </location>
</feature>
<dbReference type="PROSITE" id="PS00079">
    <property type="entry name" value="MULTICOPPER_OXIDASE1"/>
    <property type="match status" value="3"/>
</dbReference>
<gene>
    <name evidence="9" type="primary">Heph</name>
    <name evidence="9" type="ORF">GTO92_0002619</name>
</gene>
<feature type="domain" description="Plastocyanin-like" evidence="7">
    <location>
        <begin position="988"/>
        <end position="1091"/>
    </location>
</feature>
<keyword evidence="10" id="KW-1185">Reference proteome</keyword>
<dbReference type="EC" id="1.16.3.1" evidence="2"/>
<keyword evidence="6" id="KW-0732">Signal</keyword>
<feature type="signal peptide" evidence="6">
    <location>
        <begin position="1"/>
        <end position="29"/>
    </location>
</feature>
<proteinExistence type="inferred from homology"/>
<keyword evidence="4" id="KW-0560">Oxidoreductase</keyword>
<evidence type="ECO:0000313" key="9">
    <source>
        <dbReference type="EMBL" id="MBN3290543.1"/>
    </source>
</evidence>
<keyword evidence="5" id="KW-1133">Transmembrane helix</keyword>
<dbReference type="SUPFAM" id="SSF49503">
    <property type="entry name" value="Cupredoxins"/>
    <property type="match status" value="6"/>
</dbReference>
<evidence type="ECO:0000256" key="6">
    <source>
        <dbReference type="SAM" id="SignalP"/>
    </source>
</evidence>
<reference evidence="9" key="1">
    <citation type="journal article" date="2021" name="Cell">
        <title>Tracing the genetic footprints of vertebrate landing in non-teleost ray-finned fishes.</title>
        <authorList>
            <person name="Bi X."/>
            <person name="Wang K."/>
            <person name="Yang L."/>
            <person name="Pan H."/>
            <person name="Jiang H."/>
            <person name="Wei Q."/>
            <person name="Fang M."/>
            <person name="Yu H."/>
            <person name="Zhu C."/>
            <person name="Cai Y."/>
            <person name="He Y."/>
            <person name="Gan X."/>
            <person name="Zeng H."/>
            <person name="Yu D."/>
            <person name="Zhu Y."/>
            <person name="Jiang H."/>
            <person name="Qiu Q."/>
            <person name="Yang H."/>
            <person name="Zhang Y.E."/>
            <person name="Wang W."/>
            <person name="Zhu M."/>
            <person name="He S."/>
            <person name="Zhang G."/>
        </authorList>
    </citation>
    <scope>NUCLEOTIDE SEQUENCE</scope>
    <source>
        <strain evidence="9">Bchr_001</strain>
    </source>
</reference>
<keyword evidence="3" id="KW-0479">Metal-binding</keyword>
<dbReference type="InterPro" id="IPR011707">
    <property type="entry name" value="Cu-oxidase-like_N"/>
</dbReference>
<keyword evidence="5" id="KW-0812">Transmembrane</keyword>